<organism evidence="6">
    <name type="scientific">Tegula brunnea</name>
    <name type="common">Brown turban snail</name>
    <name type="synonym">Chlorostoma brunnea</name>
    <dbReference type="NCBI Taxonomy" id="80345"/>
    <lineage>
        <taxon>Eukaryota</taxon>
        <taxon>Metazoa</taxon>
        <taxon>Spiralia</taxon>
        <taxon>Lophotrochozoa</taxon>
        <taxon>Mollusca</taxon>
        <taxon>Gastropoda</taxon>
        <taxon>Vetigastropoda</taxon>
        <taxon>Trochida</taxon>
        <taxon>Trochoidea</taxon>
        <taxon>Tegulidae</taxon>
        <taxon>Tegula</taxon>
    </lineage>
</organism>
<name>Q9Y1I6_TEGBR</name>
<dbReference type="Gene3D" id="1.20.150.10">
    <property type="entry name" value="Fertilization protein"/>
    <property type="match status" value="1"/>
</dbReference>
<evidence type="ECO:0000256" key="3">
    <source>
        <dbReference type="ARBA" id="ARBA00023279"/>
    </source>
</evidence>
<evidence type="ECO:0000256" key="2">
    <source>
        <dbReference type="ARBA" id="ARBA00022729"/>
    </source>
</evidence>
<evidence type="ECO:0000256" key="1">
    <source>
        <dbReference type="ARBA" id="ARBA00020186"/>
    </source>
</evidence>
<proteinExistence type="evidence at transcript level"/>
<dbReference type="CDD" id="cd00243">
    <property type="entry name" value="Lysin-Sp18"/>
    <property type="match status" value="1"/>
</dbReference>
<feature type="chain" id="PRO_5004338774" description="Egg-lysin" evidence="5">
    <location>
        <begin position="23"/>
        <end position="157"/>
    </location>
</feature>
<dbReference type="InterPro" id="IPR035916">
    <property type="entry name" value="Egg_lysin_sf"/>
</dbReference>
<dbReference type="InterPro" id="IPR001379">
    <property type="entry name" value="Egg_lysin"/>
</dbReference>
<dbReference type="EMBL" id="AF132338">
    <property type="protein sequence ID" value="AAD28264.1"/>
    <property type="molecule type" value="mRNA"/>
</dbReference>
<evidence type="ECO:0000313" key="6">
    <source>
        <dbReference type="EMBL" id="AAD28264.1"/>
    </source>
</evidence>
<accession>Q9Y1I6</accession>
<dbReference type="GO" id="GO:0007338">
    <property type="term" value="P:single fertilization"/>
    <property type="evidence" value="ECO:0007669"/>
    <property type="project" value="UniProtKB-KW"/>
</dbReference>
<evidence type="ECO:0000256" key="5">
    <source>
        <dbReference type="SAM" id="SignalP"/>
    </source>
</evidence>
<dbReference type="AlphaFoldDB" id="Q9Y1I6"/>
<evidence type="ECO:0000256" key="4">
    <source>
        <dbReference type="ARBA" id="ARBA00029785"/>
    </source>
</evidence>
<dbReference type="SUPFAM" id="SSF47082">
    <property type="entry name" value="Fertilization protein"/>
    <property type="match status" value="1"/>
</dbReference>
<feature type="signal peptide" evidence="5">
    <location>
        <begin position="1"/>
        <end position="22"/>
    </location>
</feature>
<sequence length="157" mass="18396">MKGAVVCFVVTIAALQWTDVYGHRISNVNSNKDFGGVNNGVMKTAIVKALHKKATVWCRQHPHGRPYEPFMRFMNVQRVYTNWNNMSTWAVKELRKMHRRPVTRDYENLGRRIGEHTYMRHVYEVVSEMRIRPTPDQIRFTNIKPANLPLRTPGRFG</sequence>
<reference evidence="6" key="1">
    <citation type="journal article" date="1999" name="Mol. Biol. Evol.">
        <title>Rapid evolution of fertilization selectivity and lysin cDNA sequences in teguline gastropods.</title>
        <authorList>
            <person name="Hellberg M.E."/>
            <person name="Vacquier V.D."/>
        </authorList>
    </citation>
    <scope>NUCLEOTIDE SEQUENCE</scope>
</reference>
<keyword evidence="3" id="KW-0278">Fertilization</keyword>
<dbReference type="Pfam" id="PF01303">
    <property type="entry name" value="Egg_lysin"/>
    <property type="match status" value="1"/>
</dbReference>
<protein>
    <recommendedName>
        <fullName evidence="1">Egg-lysin</fullName>
    </recommendedName>
    <alternativeName>
        <fullName evidence="4">Sperm-lysin</fullName>
    </alternativeName>
</protein>
<dbReference type="PRINTS" id="PR01882">
    <property type="entry name" value="LYSIN"/>
</dbReference>
<keyword evidence="2 5" id="KW-0732">Signal</keyword>